<dbReference type="EMBL" id="MDZB01000045">
    <property type="protein sequence ID" value="OGX88980.1"/>
    <property type="molecule type" value="Genomic_DNA"/>
</dbReference>
<feature type="region of interest" description="Disordered" evidence="1">
    <location>
        <begin position="91"/>
        <end position="113"/>
    </location>
</feature>
<gene>
    <name evidence="2" type="ORF">BEN47_19855</name>
</gene>
<reference evidence="2 3" key="1">
    <citation type="submission" date="2016-08" db="EMBL/GenBank/DDBJ databases">
        <title>Hymenobacter coccineus sp. nov., Hymenobacter lapidarius sp. nov. and Hymenobacter glacialis sp. nov., isolated from Antarctic soil.</title>
        <authorList>
            <person name="Sedlacek I."/>
            <person name="Kralova S."/>
            <person name="Kyrova K."/>
            <person name="Maslanova I."/>
            <person name="Stankova E."/>
            <person name="Vrbovska V."/>
            <person name="Nemec M."/>
            <person name="Bartak M."/>
            <person name="Svec P."/>
            <person name="Busse H.-J."/>
            <person name="Pantucek R."/>
        </authorList>
    </citation>
    <scope>NUCLEOTIDE SEQUENCE [LARGE SCALE GENOMIC DNA]</scope>
    <source>
        <strain evidence="2 3">CCM 8643</strain>
    </source>
</reference>
<sequence>MVFMVTTIHTCAKCESADIRRNGHSNGHARNQCKACGYQARFVPAAVAKAVQYAQVEALLVERNSQRSIARVTGVARMTIAKRLKKSGGRLTALAPVTPEKGAAQGMGNPRVG</sequence>
<accession>A0A1G1TDN6</accession>
<dbReference type="AlphaFoldDB" id="A0A1G1TDN6"/>
<evidence type="ECO:0000313" key="2">
    <source>
        <dbReference type="EMBL" id="OGX88980.1"/>
    </source>
</evidence>
<proteinExistence type="predicted"/>
<name>A0A1G1TDN6_9BACT</name>
<protein>
    <submittedName>
        <fullName evidence="2">Uncharacterized protein</fullName>
    </submittedName>
</protein>
<evidence type="ECO:0000313" key="3">
    <source>
        <dbReference type="Proteomes" id="UP000176294"/>
    </source>
</evidence>
<comment type="caution">
    <text evidence="2">The sequence shown here is derived from an EMBL/GenBank/DDBJ whole genome shotgun (WGS) entry which is preliminary data.</text>
</comment>
<dbReference type="RefSeq" id="WP_070724605.1">
    <property type="nucleotide sequence ID" value="NZ_MDZB01000045.1"/>
</dbReference>
<dbReference type="Proteomes" id="UP000176294">
    <property type="component" value="Unassembled WGS sequence"/>
</dbReference>
<keyword evidence="3" id="KW-1185">Reference proteome</keyword>
<evidence type="ECO:0000256" key="1">
    <source>
        <dbReference type="SAM" id="MobiDB-lite"/>
    </source>
</evidence>
<organism evidence="2 3">
    <name type="scientific">Hymenobacter lapidarius</name>
    <dbReference type="NCBI Taxonomy" id="1908237"/>
    <lineage>
        <taxon>Bacteria</taxon>
        <taxon>Pseudomonadati</taxon>
        <taxon>Bacteroidota</taxon>
        <taxon>Cytophagia</taxon>
        <taxon>Cytophagales</taxon>
        <taxon>Hymenobacteraceae</taxon>
        <taxon>Hymenobacter</taxon>
    </lineage>
</organism>